<feature type="domain" description="Azaphilone pigments biosynthesis cluster protein L N-terminal" evidence="2">
    <location>
        <begin position="1"/>
        <end position="144"/>
    </location>
</feature>
<dbReference type="Pfam" id="PF17111">
    <property type="entry name" value="PigL_N"/>
    <property type="match status" value="1"/>
</dbReference>
<accession>A0A1L7WIU1</accession>
<sequence length="459" mass="50980">MDPLSITTGCLALISAVGKTTIAINDFIRSCREAKNDLATITKELSELQTVLQLLKDNCAIVDEQENKDRLKAQILSIIANCNNVLLTIERVLKGLTGRTGTIKWVAFGKKEVAGLRVSLEAHRGSLNLAVQLFMITMSKATKDDTSIVRTGIMTISADTSQIPCILEELVHLRTLVMNAKVPLAMQGENYALEKNLNGLVSYADAVSDDTWEYSEDDSKQAKSWTSDDHHTRSSVQFFNRDIDEDCHRKMSEIIRNGDDIIWVAFCPGGKNRWSILCKSGHYHNHNIPEECHQAMYESSKSGAEVTRVAFTPSGQGWSILNNRGDYMNHRIPDECHDKMGELSHGGAKIISVAFPSGRQDSWSIANDKGGYFNRNIPDECHEKMGEMSRDGRSITCVAFTGKDGRGWTVSNDRGEYFNRNIPDEAHMLFGYFAQICGPVRVVAFDPNGGGWSVIASVY</sequence>
<evidence type="ECO:0000256" key="1">
    <source>
        <dbReference type="SAM" id="Coils"/>
    </source>
</evidence>
<gene>
    <name evidence="3" type="ORF">PAC_02547</name>
</gene>
<organism evidence="3 4">
    <name type="scientific">Phialocephala subalpina</name>
    <dbReference type="NCBI Taxonomy" id="576137"/>
    <lineage>
        <taxon>Eukaryota</taxon>
        <taxon>Fungi</taxon>
        <taxon>Dikarya</taxon>
        <taxon>Ascomycota</taxon>
        <taxon>Pezizomycotina</taxon>
        <taxon>Leotiomycetes</taxon>
        <taxon>Helotiales</taxon>
        <taxon>Mollisiaceae</taxon>
        <taxon>Phialocephala</taxon>
        <taxon>Phialocephala fortinii species complex</taxon>
    </lineage>
</organism>
<dbReference type="AlphaFoldDB" id="A0A1L7WIU1"/>
<dbReference type="EMBL" id="FJOG01000003">
    <property type="protein sequence ID" value="CZR52670.1"/>
    <property type="molecule type" value="Genomic_DNA"/>
</dbReference>
<dbReference type="InterPro" id="IPR031348">
    <property type="entry name" value="PigL_N"/>
</dbReference>
<feature type="coiled-coil region" evidence="1">
    <location>
        <begin position="31"/>
        <end position="58"/>
    </location>
</feature>
<protein>
    <recommendedName>
        <fullName evidence="2">Azaphilone pigments biosynthesis cluster protein L N-terminal domain-containing protein</fullName>
    </recommendedName>
</protein>
<dbReference type="OrthoDB" id="524326at2759"/>
<evidence type="ECO:0000313" key="4">
    <source>
        <dbReference type="Proteomes" id="UP000184330"/>
    </source>
</evidence>
<name>A0A1L7WIU1_9HELO</name>
<dbReference type="Proteomes" id="UP000184330">
    <property type="component" value="Unassembled WGS sequence"/>
</dbReference>
<proteinExistence type="predicted"/>
<keyword evidence="1" id="KW-0175">Coiled coil</keyword>
<dbReference type="STRING" id="576137.A0A1L7WIU1"/>
<evidence type="ECO:0000313" key="3">
    <source>
        <dbReference type="EMBL" id="CZR52670.1"/>
    </source>
</evidence>
<evidence type="ECO:0000259" key="2">
    <source>
        <dbReference type="Pfam" id="PF17111"/>
    </source>
</evidence>
<keyword evidence="4" id="KW-1185">Reference proteome</keyword>
<reference evidence="3 4" key="1">
    <citation type="submission" date="2016-03" db="EMBL/GenBank/DDBJ databases">
        <authorList>
            <person name="Ploux O."/>
        </authorList>
    </citation>
    <scope>NUCLEOTIDE SEQUENCE [LARGE SCALE GENOMIC DNA]</scope>
    <source>
        <strain evidence="3 4">UAMH 11012</strain>
    </source>
</reference>